<comment type="caution">
    <text evidence="3">The sequence shown here is derived from an EMBL/GenBank/DDBJ whole genome shotgun (WGS) entry which is preliminary data.</text>
</comment>
<evidence type="ECO:0000313" key="4">
    <source>
        <dbReference type="Proteomes" id="UP001465976"/>
    </source>
</evidence>
<evidence type="ECO:0000313" key="3">
    <source>
        <dbReference type="EMBL" id="KAL0577582.1"/>
    </source>
</evidence>
<dbReference type="Proteomes" id="UP001465976">
    <property type="component" value="Unassembled WGS sequence"/>
</dbReference>
<organism evidence="3 4">
    <name type="scientific">Marasmius crinis-equi</name>
    <dbReference type="NCBI Taxonomy" id="585013"/>
    <lineage>
        <taxon>Eukaryota</taxon>
        <taxon>Fungi</taxon>
        <taxon>Dikarya</taxon>
        <taxon>Basidiomycota</taxon>
        <taxon>Agaricomycotina</taxon>
        <taxon>Agaricomycetes</taxon>
        <taxon>Agaricomycetidae</taxon>
        <taxon>Agaricales</taxon>
        <taxon>Marasmiineae</taxon>
        <taxon>Marasmiaceae</taxon>
        <taxon>Marasmius</taxon>
    </lineage>
</organism>
<gene>
    <name evidence="3" type="ORF">V5O48_004414</name>
</gene>
<feature type="region of interest" description="Disordered" evidence="1">
    <location>
        <begin position="364"/>
        <end position="477"/>
    </location>
</feature>
<feature type="domain" description="DUF8191" evidence="2">
    <location>
        <begin position="235"/>
        <end position="312"/>
    </location>
</feature>
<evidence type="ECO:0000259" key="2">
    <source>
        <dbReference type="Pfam" id="PF26609"/>
    </source>
</evidence>
<reference evidence="3 4" key="1">
    <citation type="submission" date="2024-02" db="EMBL/GenBank/DDBJ databases">
        <title>A draft genome for the cacao thread blight pathogen Marasmius crinis-equi.</title>
        <authorList>
            <person name="Cohen S.P."/>
            <person name="Baruah I.K."/>
            <person name="Amoako-Attah I."/>
            <person name="Bukari Y."/>
            <person name="Meinhardt L.W."/>
            <person name="Bailey B.A."/>
        </authorList>
    </citation>
    <scope>NUCLEOTIDE SEQUENCE [LARGE SCALE GENOMIC DNA]</scope>
    <source>
        <strain evidence="3 4">GH-76</strain>
    </source>
</reference>
<evidence type="ECO:0000256" key="1">
    <source>
        <dbReference type="SAM" id="MobiDB-lite"/>
    </source>
</evidence>
<protein>
    <recommendedName>
        <fullName evidence="2">DUF8191 domain-containing protein</fullName>
    </recommendedName>
</protein>
<accession>A0ABR3FQN9</accession>
<name>A0ABR3FQN9_9AGAR</name>
<dbReference type="Pfam" id="PF26609">
    <property type="entry name" value="DUF8191"/>
    <property type="match status" value="1"/>
</dbReference>
<feature type="compositionally biased region" description="Polar residues" evidence="1">
    <location>
        <begin position="366"/>
        <end position="376"/>
    </location>
</feature>
<dbReference type="EMBL" id="JBAHYK010000148">
    <property type="protein sequence ID" value="KAL0577582.1"/>
    <property type="molecule type" value="Genomic_DNA"/>
</dbReference>
<dbReference type="InterPro" id="IPR058504">
    <property type="entry name" value="DUF8191"/>
</dbReference>
<feature type="compositionally biased region" description="Acidic residues" evidence="1">
    <location>
        <begin position="393"/>
        <end position="410"/>
    </location>
</feature>
<sequence length="477" mass="53587">MTSDSLLQRRPRRLTLASDDDMEREKLLLRGIILAQRKTIENLQRDSHQLRSALRVFTDDAGSKPSAEDSIFEDAMNDDENLDGLLDSLAFSDVEDLNATPSEVSANSKVVLEAVREVEVNYEIHEKVEEGDDEKEPIPLWDAQEDVYRCPFCGWEIVERECQGCGEEYTNYVCEETPDGYEVDESDETFHLHNEDHLLPTQRSTTPLLEVDPARLHRDTVAYGYEERLDEYKALLQRGGTRLMCETFSLEYSDDLGIFIEMADNEELFDVWAGADIIGSECGSWRVFLGREIHLSADDLDGSAYIEDFLEEALVYGTQEPSEEGEVFWVTTQVYPGHWETKGILWKEKAGKGPEGIVALNEEPSETQVTDPTESSGAVGIEGVTPAKGAAVDDADGDDGYESLLDEDELNSPFSIAKNEYESDGIDDGSIGADSDEEEGFESEKEDKFWGPGQERYQYNSEGSVAEEYESDHSSLW</sequence>
<proteinExistence type="predicted"/>
<keyword evidence="4" id="KW-1185">Reference proteome</keyword>